<feature type="compositionally biased region" description="Low complexity" evidence="1">
    <location>
        <begin position="621"/>
        <end position="635"/>
    </location>
</feature>
<feature type="compositionally biased region" description="Low complexity" evidence="1">
    <location>
        <begin position="693"/>
        <end position="722"/>
    </location>
</feature>
<sequence>MSTATVTLSSPMDTSSSRRSVSTLNNARTLPPLRIPDLEQGDAPSPVPFPRISQRRKLVRGVGTQPWHNKGSSDSDSDSDSAARKAAATKPQQPKLTILPHAHPNPEAMPNFDPKRTYSESQISTNATSPSPSLLSVIHASPLIRKKSGEVVKSSLKSPRTSSFGSESGASLFSPTRSVDGSMPPTPTLKNSVHFDGQLEHIRLFHKEQKPAAVSREGSPCDTETSDNETLGQQSDMYRSSEDERLRSTLVLETVNIPLRNAMASTQERLGDLDVRLEQVVLSKDNRTVEGTVLVRNIAFEKWIAVRFTYDFWQTTSEVTAKYAKSIPEENIDLFSFSIRLPEATKRIEDKRLFFALRYVAAGREAWDNNSGQNYQLRFRTEKKVQAPVASVQRANSRPPSWPVKSANVDQMADLRKELERVVREDEESSGVQSWDVLTAKLRARNMDIEEDREAKKGLDFRSRYDFGASSKVKWEPPKELPRYGGPPPATMAVPFPSARPTHTKAASISGSPSLQTVSWRSPRGSPRDTGADSAANSPKFFIDPREARHSTGSGSTSGSTTRQRHHQRGGYFDSYMEGTAKAVLTPTTSEAIGMTPSTSTSSTDTVMPSVLVTEDNTEGSSETESTSSSASSSALDTVAEQSQARSAVRFNSYPMDKTYLSPPIVSSGSVSPSSGLQAPPESSPWALSPQHSVSSMGSTPSITSASSPSQSPSSPSELSDSLKSIAQLGDAANRPSLDSVDYSYFLTRFCYYTGHDNTDRHGLSGAYGSQYHRRTQSESTMDGHSPSWEPAVSDEVAISDSTNMITWTPSVRPKFEGQEISDSLSGETTPTRSSTPKGFSSPPPGKTTPHARSPLQAEVDLDLERTPRMSSSTDYFAWRSAQIVTPKKK</sequence>
<dbReference type="GO" id="GO:0005979">
    <property type="term" value="P:regulation of glycogen biosynthetic process"/>
    <property type="evidence" value="ECO:0007669"/>
    <property type="project" value="TreeGrafter"/>
</dbReference>
<dbReference type="InterPro" id="IPR038175">
    <property type="entry name" value="CBM21_dom_sf"/>
</dbReference>
<feature type="region of interest" description="Disordered" evidence="1">
    <location>
        <begin position="587"/>
        <end position="645"/>
    </location>
</feature>
<name>A0A0C2WI79_SERVB</name>
<feature type="region of interest" description="Disordered" evidence="1">
    <location>
        <begin position="475"/>
        <end position="575"/>
    </location>
</feature>
<feature type="region of interest" description="Disordered" evidence="1">
    <location>
        <begin position="665"/>
        <end position="722"/>
    </location>
</feature>
<feature type="region of interest" description="Disordered" evidence="1">
    <location>
        <begin position="209"/>
        <end position="232"/>
    </location>
</feature>
<reference evidence="4" key="2">
    <citation type="submission" date="2015-01" db="EMBL/GenBank/DDBJ databases">
        <title>Evolutionary Origins and Diversification of the Mycorrhizal Mutualists.</title>
        <authorList>
            <consortium name="DOE Joint Genome Institute"/>
            <consortium name="Mycorrhizal Genomics Consortium"/>
            <person name="Kohler A."/>
            <person name="Kuo A."/>
            <person name="Nagy L.G."/>
            <person name="Floudas D."/>
            <person name="Copeland A."/>
            <person name="Barry K.W."/>
            <person name="Cichocki N."/>
            <person name="Veneault-Fourrey C."/>
            <person name="LaButti K."/>
            <person name="Lindquist E.A."/>
            <person name="Lipzen A."/>
            <person name="Lundell T."/>
            <person name="Morin E."/>
            <person name="Murat C."/>
            <person name="Riley R."/>
            <person name="Ohm R."/>
            <person name="Sun H."/>
            <person name="Tunlid A."/>
            <person name="Henrissat B."/>
            <person name="Grigoriev I.V."/>
            <person name="Hibbett D.S."/>
            <person name="Martin F."/>
        </authorList>
    </citation>
    <scope>NUCLEOTIDE SEQUENCE [LARGE SCALE GENOMIC DNA]</scope>
    <source>
        <strain evidence="4">MAFF 305830</strain>
    </source>
</reference>
<dbReference type="PANTHER" id="PTHR12307:SF36">
    <property type="entry name" value="GLYCOGEN-BINDING SUBUNIT 76A"/>
    <property type="match status" value="1"/>
</dbReference>
<evidence type="ECO:0000259" key="2">
    <source>
        <dbReference type="PROSITE" id="PS51159"/>
    </source>
</evidence>
<accession>A0A0C2WI79</accession>
<dbReference type="PANTHER" id="PTHR12307">
    <property type="entry name" value="PROTEIN PHOSPHATASE 1 REGULATORY SUBUNIT"/>
    <property type="match status" value="1"/>
</dbReference>
<dbReference type="AlphaFoldDB" id="A0A0C2WI79"/>
<dbReference type="InterPro" id="IPR050782">
    <property type="entry name" value="PP1_regulatory_subunit_3"/>
</dbReference>
<dbReference type="Gene3D" id="2.60.40.2440">
    <property type="entry name" value="Carbohydrate binding type-21 domain"/>
    <property type="match status" value="1"/>
</dbReference>
<feature type="compositionally biased region" description="Polar residues" evidence="1">
    <location>
        <begin position="119"/>
        <end position="134"/>
    </location>
</feature>
<evidence type="ECO:0000313" key="3">
    <source>
        <dbReference type="EMBL" id="KIM26068.1"/>
    </source>
</evidence>
<proteinExistence type="predicted"/>
<feature type="compositionally biased region" description="Low complexity" evidence="1">
    <location>
        <begin position="665"/>
        <end position="676"/>
    </location>
</feature>
<dbReference type="STRING" id="933852.A0A0C2WI79"/>
<dbReference type="Proteomes" id="UP000054097">
    <property type="component" value="Unassembled WGS sequence"/>
</dbReference>
<dbReference type="Pfam" id="PF03370">
    <property type="entry name" value="CBM_21"/>
    <property type="match status" value="1"/>
</dbReference>
<feature type="domain" description="CBM21" evidence="2">
    <location>
        <begin position="267"/>
        <end position="378"/>
    </location>
</feature>
<feature type="compositionally biased region" description="Low complexity" evidence="1">
    <location>
        <begin position="1"/>
        <end position="24"/>
    </location>
</feature>
<dbReference type="OrthoDB" id="1881at2759"/>
<feature type="compositionally biased region" description="Polar residues" evidence="1">
    <location>
        <begin position="821"/>
        <end position="839"/>
    </location>
</feature>
<organism evidence="3 4">
    <name type="scientific">Serendipita vermifera MAFF 305830</name>
    <dbReference type="NCBI Taxonomy" id="933852"/>
    <lineage>
        <taxon>Eukaryota</taxon>
        <taxon>Fungi</taxon>
        <taxon>Dikarya</taxon>
        <taxon>Basidiomycota</taxon>
        <taxon>Agaricomycotina</taxon>
        <taxon>Agaricomycetes</taxon>
        <taxon>Sebacinales</taxon>
        <taxon>Serendipitaceae</taxon>
        <taxon>Serendipita</taxon>
    </lineage>
</organism>
<keyword evidence="4" id="KW-1185">Reference proteome</keyword>
<gene>
    <name evidence="3" type="ORF">M408DRAFT_10106</name>
</gene>
<dbReference type="HOGENOM" id="CLU_008616_0_0_1"/>
<feature type="compositionally biased region" description="Low complexity" evidence="1">
    <location>
        <begin position="551"/>
        <end position="562"/>
    </location>
</feature>
<dbReference type="InterPro" id="IPR005036">
    <property type="entry name" value="CBM21_dom"/>
</dbReference>
<protein>
    <submittedName>
        <fullName evidence="3">Carbohydrate-binding module family 21 protein</fullName>
    </submittedName>
</protein>
<feature type="compositionally biased region" description="Polar residues" evidence="1">
    <location>
        <begin position="505"/>
        <end position="520"/>
    </location>
</feature>
<dbReference type="EMBL" id="KN824309">
    <property type="protein sequence ID" value="KIM26068.1"/>
    <property type="molecule type" value="Genomic_DNA"/>
</dbReference>
<feature type="compositionally biased region" description="Polar residues" evidence="1">
    <location>
        <begin position="155"/>
        <end position="179"/>
    </location>
</feature>
<evidence type="ECO:0000256" key="1">
    <source>
        <dbReference type="SAM" id="MobiDB-lite"/>
    </source>
</evidence>
<dbReference type="GO" id="GO:0008157">
    <property type="term" value="F:protein phosphatase 1 binding"/>
    <property type="evidence" value="ECO:0007669"/>
    <property type="project" value="TreeGrafter"/>
</dbReference>
<dbReference type="GO" id="GO:2001069">
    <property type="term" value="F:glycogen binding"/>
    <property type="evidence" value="ECO:0007669"/>
    <property type="project" value="TreeGrafter"/>
</dbReference>
<dbReference type="GO" id="GO:0000164">
    <property type="term" value="C:protein phosphatase type 1 complex"/>
    <property type="evidence" value="ECO:0007669"/>
    <property type="project" value="TreeGrafter"/>
</dbReference>
<reference evidence="3 4" key="1">
    <citation type="submission" date="2014-04" db="EMBL/GenBank/DDBJ databases">
        <authorList>
            <consortium name="DOE Joint Genome Institute"/>
            <person name="Kuo A."/>
            <person name="Zuccaro A."/>
            <person name="Kohler A."/>
            <person name="Nagy L.G."/>
            <person name="Floudas D."/>
            <person name="Copeland A."/>
            <person name="Barry K.W."/>
            <person name="Cichocki N."/>
            <person name="Veneault-Fourrey C."/>
            <person name="LaButti K."/>
            <person name="Lindquist E.A."/>
            <person name="Lipzen A."/>
            <person name="Lundell T."/>
            <person name="Morin E."/>
            <person name="Murat C."/>
            <person name="Sun H."/>
            <person name="Tunlid A."/>
            <person name="Henrissat B."/>
            <person name="Grigoriev I.V."/>
            <person name="Hibbett D.S."/>
            <person name="Martin F."/>
            <person name="Nordberg H.P."/>
            <person name="Cantor M.N."/>
            <person name="Hua S.X."/>
        </authorList>
    </citation>
    <scope>NUCLEOTIDE SEQUENCE [LARGE SCALE GENOMIC DNA]</scope>
    <source>
        <strain evidence="3 4">MAFF 305830</strain>
    </source>
</reference>
<feature type="compositionally biased region" description="Low complexity" evidence="1">
    <location>
        <begin position="595"/>
        <end position="611"/>
    </location>
</feature>
<feature type="region of interest" description="Disordered" evidence="1">
    <location>
        <begin position="812"/>
        <end position="878"/>
    </location>
</feature>
<feature type="region of interest" description="Disordered" evidence="1">
    <location>
        <begin position="1"/>
        <end position="134"/>
    </location>
</feature>
<dbReference type="PROSITE" id="PS51159">
    <property type="entry name" value="CBM21"/>
    <property type="match status" value="1"/>
</dbReference>
<feature type="region of interest" description="Disordered" evidence="1">
    <location>
        <begin position="154"/>
        <end position="182"/>
    </location>
</feature>
<evidence type="ECO:0000313" key="4">
    <source>
        <dbReference type="Proteomes" id="UP000054097"/>
    </source>
</evidence>